<organism evidence="2 3">
    <name type="scientific">Anabarilius grahami</name>
    <name type="common">Kanglang fish</name>
    <name type="synonym">Barilius grahami</name>
    <dbReference type="NCBI Taxonomy" id="495550"/>
    <lineage>
        <taxon>Eukaryota</taxon>
        <taxon>Metazoa</taxon>
        <taxon>Chordata</taxon>
        <taxon>Craniata</taxon>
        <taxon>Vertebrata</taxon>
        <taxon>Euteleostomi</taxon>
        <taxon>Actinopterygii</taxon>
        <taxon>Neopterygii</taxon>
        <taxon>Teleostei</taxon>
        <taxon>Ostariophysi</taxon>
        <taxon>Cypriniformes</taxon>
        <taxon>Xenocyprididae</taxon>
        <taxon>Xenocypridinae</taxon>
        <taxon>Xenocypridinae incertae sedis</taxon>
        <taxon>Anabarilius</taxon>
    </lineage>
</organism>
<sequence>MDPDPEPTPTADNEPEPTTNPERGPEPMPAMEPHPAALSVPETNLPPSLTSEAEKEPEPEPATWVFLESTQAAQSISEPGADLCLIDLWSTDPVPSRIPTLVSSSSPLVSSGYLDAPFPSGNLPPPMCLPNFLVPSPPLIKSSPLDASAPLVSSSSSALSPLLTPCSPSDSLRVSRSPAQFLFPALFSFWFLGF</sequence>
<evidence type="ECO:0000313" key="3">
    <source>
        <dbReference type="Proteomes" id="UP000281406"/>
    </source>
</evidence>
<dbReference type="AlphaFoldDB" id="A0A3N0XJE2"/>
<name>A0A3N0XJE2_ANAGA</name>
<protein>
    <submittedName>
        <fullName evidence="2">Uncharacterized protein</fullName>
    </submittedName>
</protein>
<feature type="region of interest" description="Disordered" evidence="1">
    <location>
        <begin position="1"/>
        <end position="61"/>
    </location>
</feature>
<accession>A0A3N0XJE2</accession>
<dbReference type="OrthoDB" id="10666147at2759"/>
<feature type="compositionally biased region" description="Polar residues" evidence="1">
    <location>
        <begin position="41"/>
        <end position="51"/>
    </location>
</feature>
<proteinExistence type="predicted"/>
<evidence type="ECO:0000313" key="2">
    <source>
        <dbReference type="EMBL" id="ROI42806.1"/>
    </source>
</evidence>
<keyword evidence="3" id="KW-1185">Reference proteome</keyword>
<comment type="caution">
    <text evidence="2">The sequence shown here is derived from an EMBL/GenBank/DDBJ whole genome shotgun (WGS) entry which is preliminary data.</text>
</comment>
<gene>
    <name evidence="2" type="ORF">DPX16_7083</name>
</gene>
<dbReference type="EMBL" id="RJVU01071825">
    <property type="protein sequence ID" value="ROI42806.1"/>
    <property type="molecule type" value="Genomic_DNA"/>
</dbReference>
<dbReference type="Proteomes" id="UP000281406">
    <property type="component" value="Unassembled WGS sequence"/>
</dbReference>
<reference evidence="2 3" key="1">
    <citation type="submission" date="2018-10" db="EMBL/GenBank/DDBJ databases">
        <title>Genome assembly for a Yunnan-Guizhou Plateau 3E fish, Anabarilius grahami (Regan), and its evolutionary and genetic applications.</title>
        <authorList>
            <person name="Jiang W."/>
        </authorList>
    </citation>
    <scope>NUCLEOTIDE SEQUENCE [LARGE SCALE GENOMIC DNA]</scope>
    <source>
        <strain evidence="2">AG-KIZ</strain>
        <tissue evidence="2">Muscle</tissue>
    </source>
</reference>
<evidence type="ECO:0000256" key="1">
    <source>
        <dbReference type="SAM" id="MobiDB-lite"/>
    </source>
</evidence>